<dbReference type="Pfam" id="PF12848">
    <property type="entry name" value="ABC_tran_Xtn"/>
    <property type="match status" value="1"/>
</dbReference>
<feature type="domain" description="ABC transporter" evidence="3">
    <location>
        <begin position="5"/>
        <end position="213"/>
    </location>
</feature>
<sequence>MTMILQVKQVNKSFGERDILKEISFDISNGEKIGLVGWNGAGKTTLMKIMMGSIEPDSGSITKFPASLKIGYLPQTTDYTLNKDEELMEGSKDLLRAASELGLAKFITREEVSNDSLSGGERLKLALAKIWTQSPQLLCLDEPTNHMDMKGVNWLVSELSKFAGAAIIISHDRYFLDKTVSKIYEIEDCKLVEYEGNYTAYRQEKQRRHDQQTRDYGKQQRKIKLIEDQVANLKQWSEKAHREAGKRDNPGERKQMGLKEFERVKAKKKDNQIKSKTKRLELELSKHKVEKPKEEVQVKFEFETDGKRGKRILEAKGLTKQFGERLLFEKSHFYVKHGERIGLIGKNGAGKTTFIKMLLEQESTSKGSLWKSASLKIAYLSQEVSDMPSNKTAMEYLELIGWERVSKARTIFANMGMQEEKLTKPLETLSLGEKTRVKLVHMIMQEYDVLILDEPTNHLDLPSREQMEATLSTFKGTLIVISHDRYFIEKLCDRLLVIENKRIKRVETGLQEYEESKKKGASSTVTETREKIAVLEARITELLGKISMVDRDSDEYFTMDEELLKLMRLKKELA</sequence>
<dbReference type="AlphaFoldDB" id="A0A5D4T5A7"/>
<dbReference type="PANTHER" id="PTHR42855:SF2">
    <property type="entry name" value="DRUG RESISTANCE ABC TRANSPORTER,ATP-BINDING PROTEIN"/>
    <property type="match status" value="1"/>
</dbReference>
<evidence type="ECO:0000256" key="1">
    <source>
        <dbReference type="ARBA" id="ARBA00022741"/>
    </source>
</evidence>
<dbReference type="OrthoDB" id="9760950at2"/>
<name>A0A5D4T5A7_9BACI</name>
<dbReference type="SMART" id="SM00382">
    <property type="entry name" value="AAA"/>
    <property type="match status" value="2"/>
</dbReference>
<evidence type="ECO:0000313" key="5">
    <source>
        <dbReference type="Proteomes" id="UP000322524"/>
    </source>
</evidence>
<dbReference type="GO" id="GO:0005524">
    <property type="term" value="F:ATP binding"/>
    <property type="evidence" value="ECO:0007669"/>
    <property type="project" value="UniProtKB-KW"/>
</dbReference>
<dbReference type="SUPFAM" id="SSF52540">
    <property type="entry name" value="P-loop containing nucleoside triphosphate hydrolases"/>
    <property type="match status" value="2"/>
</dbReference>
<gene>
    <name evidence="4" type="primary">abc-f</name>
    <name evidence="4" type="ORF">FZC76_03035</name>
</gene>
<dbReference type="PROSITE" id="PS50893">
    <property type="entry name" value="ABC_TRANSPORTER_2"/>
    <property type="match status" value="2"/>
</dbReference>
<reference evidence="4 5" key="1">
    <citation type="submission" date="2019-08" db="EMBL/GenBank/DDBJ databases">
        <title>Bacillus genomes from the desert of Cuatro Cienegas, Coahuila.</title>
        <authorList>
            <person name="Olmedo-Alvarez G."/>
        </authorList>
    </citation>
    <scope>NUCLEOTIDE SEQUENCE [LARGE SCALE GENOMIC DNA]</scope>
    <source>
        <strain evidence="4 5">CH28_1T</strain>
    </source>
</reference>
<dbReference type="InterPro" id="IPR027417">
    <property type="entry name" value="P-loop_NTPase"/>
</dbReference>
<dbReference type="CDD" id="cd03221">
    <property type="entry name" value="ABCF_EF-3"/>
    <property type="match status" value="2"/>
</dbReference>
<feature type="domain" description="ABC transporter" evidence="3">
    <location>
        <begin position="313"/>
        <end position="525"/>
    </location>
</feature>
<dbReference type="STRING" id="79883.GCA_001636495_03328"/>
<organism evidence="4 5">
    <name type="scientific">Sutcliffiella horikoshii</name>
    <dbReference type="NCBI Taxonomy" id="79883"/>
    <lineage>
        <taxon>Bacteria</taxon>
        <taxon>Bacillati</taxon>
        <taxon>Bacillota</taxon>
        <taxon>Bacilli</taxon>
        <taxon>Bacillales</taxon>
        <taxon>Bacillaceae</taxon>
        <taxon>Sutcliffiella</taxon>
    </lineage>
</organism>
<accession>A0A5D4T5A7</accession>
<dbReference type="Proteomes" id="UP000322524">
    <property type="component" value="Unassembled WGS sequence"/>
</dbReference>
<dbReference type="InterPro" id="IPR032781">
    <property type="entry name" value="ABC_tran_Xtn"/>
</dbReference>
<proteinExistence type="predicted"/>
<dbReference type="InterPro" id="IPR003439">
    <property type="entry name" value="ABC_transporter-like_ATP-bd"/>
</dbReference>
<dbReference type="Gene3D" id="3.40.50.300">
    <property type="entry name" value="P-loop containing nucleotide triphosphate hydrolases"/>
    <property type="match status" value="2"/>
</dbReference>
<dbReference type="InterPro" id="IPR051309">
    <property type="entry name" value="ABCF_ATPase"/>
</dbReference>
<keyword evidence="1" id="KW-0547">Nucleotide-binding</keyword>
<evidence type="ECO:0000259" key="3">
    <source>
        <dbReference type="PROSITE" id="PS50893"/>
    </source>
</evidence>
<protein>
    <submittedName>
        <fullName evidence="4">ABC-F type ribosomal protection protein</fullName>
    </submittedName>
</protein>
<dbReference type="InterPro" id="IPR003593">
    <property type="entry name" value="AAA+_ATPase"/>
</dbReference>
<dbReference type="NCBIfam" id="NF000355">
    <property type="entry name" value="ribo_prot_ABC_F"/>
    <property type="match status" value="1"/>
</dbReference>
<evidence type="ECO:0000313" key="4">
    <source>
        <dbReference type="EMBL" id="TYS70887.1"/>
    </source>
</evidence>
<keyword evidence="2" id="KW-0067">ATP-binding</keyword>
<comment type="caution">
    <text evidence="4">The sequence shown here is derived from an EMBL/GenBank/DDBJ whole genome shotgun (WGS) entry which is preliminary data.</text>
</comment>
<dbReference type="EMBL" id="VTEV01000001">
    <property type="protein sequence ID" value="TYS70887.1"/>
    <property type="molecule type" value="Genomic_DNA"/>
</dbReference>
<dbReference type="Pfam" id="PF00005">
    <property type="entry name" value="ABC_tran"/>
    <property type="match status" value="2"/>
</dbReference>
<dbReference type="PANTHER" id="PTHR42855">
    <property type="entry name" value="ABC TRANSPORTER ATP-BINDING SUBUNIT"/>
    <property type="match status" value="1"/>
</dbReference>
<dbReference type="RefSeq" id="WP_148986788.1">
    <property type="nucleotide sequence ID" value="NZ_VTEV01000001.1"/>
</dbReference>
<dbReference type="GO" id="GO:0016887">
    <property type="term" value="F:ATP hydrolysis activity"/>
    <property type="evidence" value="ECO:0007669"/>
    <property type="project" value="InterPro"/>
</dbReference>
<evidence type="ECO:0000256" key="2">
    <source>
        <dbReference type="ARBA" id="ARBA00022840"/>
    </source>
</evidence>